<keyword evidence="5" id="KW-0560">Oxidoreductase</keyword>
<sequence length="224" mass="25580">MDIRDAVGSRYSCRAFINKPVPEQVMREILEGAARAPSAGNMQPWRVYCMMGLKLQALKAELASRESELPRGEGWEYQIYPDPMKEPYRSRRFQVGELLYESIGVPRQDKPARYRQYARNYQLFSAPVAVFFALERSFGVAQWADLGGYLQTVALLARAYALDTCPQQAWVAFYKTVRTYLNLPSNLIVYSGMSVGYADDAAPINKWRSPREPLDNYASFIGFE</sequence>
<evidence type="ECO:0000256" key="1">
    <source>
        <dbReference type="ARBA" id="ARBA00001917"/>
    </source>
</evidence>
<proteinExistence type="inferred from homology"/>
<reference evidence="7 8" key="1">
    <citation type="submission" date="2018-07" db="EMBL/GenBank/DDBJ databases">
        <authorList>
            <person name="Quirk P.G."/>
            <person name="Krulwich T.A."/>
        </authorList>
    </citation>
    <scope>NUCLEOTIDE SEQUENCE [LARGE SCALE GENOMIC DNA]</scope>
    <source>
        <strain evidence="7 8">CC-BB4</strain>
    </source>
</reference>
<protein>
    <submittedName>
        <fullName evidence="7">Nitroreductase</fullName>
    </submittedName>
</protein>
<dbReference type="PANTHER" id="PTHR43673:SF2">
    <property type="entry name" value="NITROREDUCTASE"/>
    <property type="match status" value="1"/>
</dbReference>
<keyword evidence="8" id="KW-1185">Reference proteome</keyword>
<accession>A0A345ZRX7</accession>
<keyword evidence="3" id="KW-0285">Flavoprotein</keyword>
<dbReference type="OrthoDB" id="9802510at2"/>
<evidence type="ECO:0000256" key="4">
    <source>
        <dbReference type="ARBA" id="ARBA00022643"/>
    </source>
</evidence>
<dbReference type="Pfam" id="PF00881">
    <property type="entry name" value="Nitroreductase"/>
    <property type="match status" value="1"/>
</dbReference>
<dbReference type="PANTHER" id="PTHR43673">
    <property type="entry name" value="NAD(P)H NITROREDUCTASE YDGI-RELATED"/>
    <property type="match status" value="1"/>
</dbReference>
<dbReference type="GO" id="GO:0016491">
    <property type="term" value="F:oxidoreductase activity"/>
    <property type="evidence" value="ECO:0007669"/>
    <property type="project" value="UniProtKB-KW"/>
</dbReference>
<dbReference type="InterPro" id="IPR000415">
    <property type="entry name" value="Nitroreductase-like"/>
</dbReference>
<evidence type="ECO:0000259" key="6">
    <source>
        <dbReference type="Pfam" id="PF00881"/>
    </source>
</evidence>
<dbReference type="CDD" id="cd02136">
    <property type="entry name" value="PnbA_NfnB-like"/>
    <property type="match status" value="1"/>
</dbReference>
<name>A0A345ZRX7_9HYPH</name>
<evidence type="ECO:0000256" key="3">
    <source>
        <dbReference type="ARBA" id="ARBA00022630"/>
    </source>
</evidence>
<dbReference type="KEGG" id="ptaw:DW352_03560"/>
<dbReference type="AlphaFoldDB" id="A0A345ZRX7"/>
<dbReference type="SUPFAM" id="SSF55469">
    <property type="entry name" value="FMN-dependent nitroreductase-like"/>
    <property type="match status" value="1"/>
</dbReference>
<dbReference type="Gene3D" id="3.40.109.10">
    <property type="entry name" value="NADH Oxidase"/>
    <property type="match status" value="1"/>
</dbReference>
<dbReference type="Proteomes" id="UP000254889">
    <property type="component" value="Chromosome"/>
</dbReference>
<comment type="similarity">
    <text evidence="2">Belongs to the nitroreductase family.</text>
</comment>
<organism evidence="7 8">
    <name type="scientific">Pseudolabrys taiwanensis</name>
    <dbReference type="NCBI Taxonomy" id="331696"/>
    <lineage>
        <taxon>Bacteria</taxon>
        <taxon>Pseudomonadati</taxon>
        <taxon>Pseudomonadota</taxon>
        <taxon>Alphaproteobacteria</taxon>
        <taxon>Hyphomicrobiales</taxon>
        <taxon>Xanthobacteraceae</taxon>
        <taxon>Pseudolabrys</taxon>
    </lineage>
</organism>
<evidence type="ECO:0000313" key="8">
    <source>
        <dbReference type="Proteomes" id="UP000254889"/>
    </source>
</evidence>
<dbReference type="RefSeq" id="WP_115688599.1">
    <property type="nucleotide sequence ID" value="NZ_CP031417.1"/>
</dbReference>
<dbReference type="EMBL" id="CP031417">
    <property type="protein sequence ID" value="AXK79674.1"/>
    <property type="molecule type" value="Genomic_DNA"/>
</dbReference>
<comment type="cofactor">
    <cofactor evidence="1">
        <name>FMN</name>
        <dbReference type="ChEBI" id="CHEBI:58210"/>
    </cofactor>
</comment>
<feature type="domain" description="Nitroreductase" evidence="6">
    <location>
        <begin position="9"/>
        <end position="197"/>
    </location>
</feature>
<evidence type="ECO:0000256" key="2">
    <source>
        <dbReference type="ARBA" id="ARBA00007118"/>
    </source>
</evidence>
<gene>
    <name evidence="7" type="ORF">DW352_03560</name>
</gene>
<dbReference type="InterPro" id="IPR029479">
    <property type="entry name" value="Nitroreductase"/>
</dbReference>
<evidence type="ECO:0000313" key="7">
    <source>
        <dbReference type="EMBL" id="AXK79674.1"/>
    </source>
</evidence>
<evidence type="ECO:0000256" key="5">
    <source>
        <dbReference type="ARBA" id="ARBA00023002"/>
    </source>
</evidence>
<keyword evidence="4" id="KW-0288">FMN</keyword>